<dbReference type="AlphaFoldDB" id="A0A0G0UEN3"/>
<organism evidence="3 4">
    <name type="scientific">Candidatus Uhrbacteria bacterium GW2011_GWC2_41_11</name>
    <dbReference type="NCBI Taxonomy" id="1618985"/>
    <lineage>
        <taxon>Bacteria</taxon>
        <taxon>Candidatus Uhriibacteriota</taxon>
    </lineage>
</organism>
<evidence type="ECO:0000313" key="3">
    <source>
        <dbReference type="EMBL" id="KKR87394.1"/>
    </source>
</evidence>
<dbReference type="PANTHER" id="PTHR35788">
    <property type="entry name" value="EXPORTED PROTEIN-RELATED"/>
    <property type="match status" value="1"/>
</dbReference>
<accession>A0A0G0UEN3</accession>
<dbReference type="PANTHER" id="PTHR35788:SF1">
    <property type="entry name" value="EXPORTED PROTEIN"/>
    <property type="match status" value="1"/>
</dbReference>
<dbReference type="EMBL" id="LCAH01000003">
    <property type="protein sequence ID" value="KKR87394.1"/>
    <property type="molecule type" value="Genomic_DNA"/>
</dbReference>
<proteinExistence type="predicted"/>
<evidence type="ECO:0000256" key="1">
    <source>
        <dbReference type="SAM" id="MobiDB-lite"/>
    </source>
</evidence>
<evidence type="ECO:0000259" key="2">
    <source>
        <dbReference type="Pfam" id="PF12229"/>
    </source>
</evidence>
<dbReference type="Proteomes" id="UP000034616">
    <property type="component" value="Unassembled WGS sequence"/>
</dbReference>
<comment type="caution">
    <text evidence="3">The sequence shown here is derived from an EMBL/GenBank/DDBJ whole genome shotgun (WGS) entry which is preliminary data.</text>
</comment>
<dbReference type="InterPro" id="IPR022029">
    <property type="entry name" value="YoaR-like_PG-bd"/>
</dbReference>
<dbReference type="InterPro" id="IPR052913">
    <property type="entry name" value="Glycopeptide_resist_protein"/>
</dbReference>
<sequence>MKFGLFPKWMQSSRMLPAGNFFLFRYFAIGAGVVLVLFGIGTTSAYVWAQSYEGRIAPNVEMAGFAFGGMDPEMARQKLQQTADHFLNQGLDIVVNGERKNVSLTTVGTTESDTVTDMVDFDISTAVDKLMHANRDQNIWPDFFSLAGSLFQKTSIPLPISFQKDTFSQAVRDLFPDEEIPAKNAGFLFQKDETEWTISLSHSTKGTEFIFDTNFFSQLQNQFEHLNAQPIEILEQHTFPSIQESDVEPLFFAAKSAVNQAPYTLLYQENSFSQPKTWIFTPELLAETLEPSHESNGTVILSLSLDHLSSFFEPIIKEIEKQPTDARFTIENGKVVEFQKSVSGIKVDKQATVQQMISMFHTEEKQTSIVVIKIEPEMTVDNANHLGIKEILGVGTSNYKGSPTNRIKNIRNGVRLLNGILIKPNEEFSLLAALRPIEIENGYYPEMVIKGNKIIPEVGGGLCQIGTTTFRAAMLSGLPILERQNHSLLVRYYNDPQNGKPGSDATIYDPAPDLRFFNDTENTILFQAEMNEETQDIFFTFWGMSDGRKGSYTPPEVLRSFPAGEPKMIETDTLPPGKEECKSAFSGADTSFVYTIERPNGTKDEQIFTSHYRSMPKMCLVGKMPVEESTPENEIDPSIEITNTQVPEDSHTKTDG</sequence>
<evidence type="ECO:0000313" key="4">
    <source>
        <dbReference type="Proteomes" id="UP000034616"/>
    </source>
</evidence>
<gene>
    <name evidence="3" type="ORF">UU35_C0003G0020</name>
</gene>
<dbReference type="Pfam" id="PF12229">
    <property type="entry name" value="PG_binding_4"/>
    <property type="match status" value="1"/>
</dbReference>
<feature type="region of interest" description="Disordered" evidence="1">
    <location>
        <begin position="627"/>
        <end position="656"/>
    </location>
</feature>
<feature type="domain" description="YoaR-like putative peptidoglycan binding" evidence="2">
    <location>
        <begin position="289"/>
        <end position="357"/>
    </location>
</feature>
<protein>
    <submittedName>
        <fullName evidence="3">VanW family protein</fullName>
    </submittedName>
</protein>
<reference evidence="3 4" key="1">
    <citation type="journal article" date="2015" name="Nature">
        <title>rRNA introns, odd ribosomes, and small enigmatic genomes across a large radiation of phyla.</title>
        <authorList>
            <person name="Brown C.T."/>
            <person name="Hug L.A."/>
            <person name="Thomas B.C."/>
            <person name="Sharon I."/>
            <person name="Castelle C.J."/>
            <person name="Singh A."/>
            <person name="Wilkins M.J."/>
            <person name="Williams K.H."/>
            <person name="Banfield J.F."/>
        </authorList>
    </citation>
    <scope>NUCLEOTIDE SEQUENCE [LARGE SCALE GENOMIC DNA]</scope>
</reference>
<dbReference type="InterPro" id="IPR007391">
    <property type="entry name" value="Vancomycin_resist_VanW"/>
</dbReference>
<name>A0A0G0UEN3_9BACT</name>
<dbReference type="Pfam" id="PF04294">
    <property type="entry name" value="VanW"/>
    <property type="match status" value="1"/>
</dbReference>